<dbReference type="GO" id="GO:0006617">
    <property type="term" value="P:SRP-dependent cotranslational protein targeting to membrane, signal sequence recognition"/>
    <property type="evidence" value="ECO:0007669"/>
    <property type="project" value="TreeGrafter"/>
</dbReference>
<dbReference type="GO" id="GO:0008312">
    <property type="term" value="F:7S RNA binding"/>
    <property type="evidence" value="ECO:0007669"/>
    <property type="project" value="InterPro"/>
</dbReference>
<feature type="non-terminal residue" evidence="8">
    <location>
        <position position="214"/>
    </location>
</feature>
<protein>
    <recommendedName>
        <fullName evidence="10">Signal recognition particle 19 kDa protein</fullName>
    </recommendedName>
</protein>
<evidence type="ECO:0000256" key="7">
    <source>
        <dbReference type="SAM" id="MobiDB-lite"/>
    </source>
</evidence>
<dbReference type="Proteomes" id="UP001208570">
    <property type="component" value="Unassembled WGS sequence"/>
</dbReference>
<feature type="region of interest" description="Disordered" evidence="7">
    <location>
        <begin position="185"/>
        <end position="214"/>
    </location>
</feature>
<gene>
    <name evidence="8" type="ORF">LSH36_559g00005</name>
</gene>
<dbReference type="EMBL" id="JAODUP010000559">
    <property type="protein sequence ID" value="KAK2147321.1"/>
    <property type="molecule type" value="Genomic_DNA"/>
</dbReference>
<keyword evidence="5" id="KW-0687">Ribonucleoprotein</keyword>
<keyword evidence="9" id="KW-1185">Reference proteome</keyword>
<comment type="function">
    <text evidence="6">Component of the signal recognition particle (SRP) complex, a ribonucleoprotein complex that mediates the cotranslational targeting of secretory and membrane proteins to the endoplasmic reticulum (ER). Binds directly to 7SL RNA. Mediates binding of SRP54 to the SRP complex.</text>
</comment>
<comment type="caution">
    <text evidence="8">The sequence shown here is derived from an EMBL/GenBank/DDBJ whole genome shotgun (WGS) entry which is preliminary data.</text>
</comment>
<dbReference type="AlphaFoldDB" id="A0AAD9J788"/>
<comment type="similarity">
    <text evidence="2">Belongs to the SRP19 family.</text>
</comment>
<evidence type="ECO:0000256" key="3">
    <source>
        <dbReference type="ARBA" id="ARBA00022490"/>
    </source>
</evidence>
<dbReference type="GO" id="GO:0005786">
    <property type="term" value="C:signal recognition particle, endoplasmic reticulum targeting"/>
    <property type="evidence" value="ECO:0007669"/>
    <property type="project" value="UniProtKB-KW"/>
</dbReference>
<keyword evidence="3" id="KW-0963">Cytoplasm</keyword>
<dbReference type="Gene3D" id="3.30.56.30">
    <property type="entry name" value="Signal recognition particle, SRP19-like subunit"/>
    <property type="match status" value="1"/>
</dbReference>
<proteinExistence type="inferred from homology"/>
<evidence type="ECO:0000313" key="9">
    <source>
        <dbReference type="Proteomes" id="UP001208570"/>
    </source>
</evidence>
<dbReference type="PANTHER" id="PTHR17453">
    <property type="entry name" value="SIGNAL RECOGNITION PARTICLE 19 KD PROTEIN"/>
    <property type="match status" value="1"/>
</dbReference>
<evidence type="ECO:0000256" key="1">
    <source>
        <dbReference type="ARBA" id="ARBA00004496"/>
    </source>
</evidence>
<name>A0AAD9J788_9ANNE</name>
<dbReference type="InterPro" id="IPR036521">
    <property type="entry name" value="SRP19-like_sf"/>
</dbReference>
<dbReference type="Pfam" id="PF01922">
    <property type="entry name" value="SRP19"/>
    <property type="match status" value="1"/>
</dbReference>
<reference evidence="8" key="1">
    <citation type="journal article" date="2023" name="Mol. Biol. Evol.">
        <title>Third-Generation Sequencing Reveals the Adaptive Role of the Epigenome in Three Deep-Sea Polychaetes.</title>
        <authorList>
            <person name="Perez M."/>
            <person name="Aroh O."/>
            <person name="Sun Y."/>
            <person name="Lan Y."/>
            <person name="Juniper S.K."/>
            <person name="Young C.R."/>
            <person name="Angers B."/>
            <person name="Qian P.Y."/>
        </authorList>
    </citation>
    <scope>NUCLEOTIDE SEQUENCE</scope>
    <source>
        <strain evidence="8">P08H-3</strain>
    </source>
</reference>
<organism evidence="8 9">
    <name type="scientific">Paralvinella palmiformis</name>
    <dbReference type="NCBI Taxonomy" id="53620"/>
    <lineage>
        <taxon>Eukaryota</taxon>
        <taxon>Metazoa</taxon>
        <taxon>Spiralia</taxon>
        <taxon>Lophotrochozoa</taxon>
        <taxon>Annelida</taxon>
        <taxon>Polychaeta</taxon>
        <taxon>Sedentaria</taxon>
        <taxon>Canalipalpata</taxon>
        <taxon>Terebellida</taxon>
        <taxon>Terebelliformia</taxon>
        <taxon>Alvinellidae</taxon>
        <taxon>Paralvinella</taxon>
    </lineage>
</organism>
<evidence type="ECO:0000256" key="6">
    <source>
        <dbReference type="ARBA" id="ARBA00045518"/>
    </source>
</evidence>
<accession>A0AAD9J788</accession>
<evidence type="ECO:0000256" key="2">
    <source>
        <dbReference type="ARBA" id="ARBA00008910"/>
    </source>
</evidence>
<dbReference type="SUPFAM" id="SSF69695">
    <property type="entry name" value="SRP19"/>
    <property type="match status" value="1"/>
</dbReference>
<evidence type="ECO:0008006" key="10">
    <source>
        <dbReference type="Google" id="ProtNLM"/>
    </source>
</evidence>
<evidence type="ECO:0000256" key="4">
    <source>
        <dbReference type="ARBA" id="ARBA00023135"/>
    </source>
</evidence>
<evidence type="ECO:0000256" key="5">
    <source>
        <dbReference type="ARBA" id="ARBA00023274"/>
    </source>
</evidence>
<comment type="subcellular location">
    <subcellularLocation>
        <location evidence="1">Cytoplasm</location>
    </subcellularLocation>
</comment>
<evidence type="ECO:0000313" key="8">
    <source>
        <dbReference type="EMBL" id="KAK2147321.1"/>
    </source>
</evidence>
<keyword evidence="4" id="KW-0733">Signal recognition particle</keyword>
<sequence>VASGDHFRKWLLLQRIHQDRGILIILSICQTGKADETHDAMKKTSAQWQRKAPLIQQQCSLLTIFCSLKFSKMKAEQHTKIWICVYPVYINSKRTVAQGRRLKKDLCVDNPTYSEIRDALVHAGLTIGVENKVHPRERDPKDLKFRGRIRIKLKNDDGTPLMEQFPTRTSVFEYLGVNIAKLKNRQTSGQGAAQSAGSQQPASSGGKKKRGKRK</sequence>
<dbReference type="PANTHER" id="PTHR17453:SF0">
    <property type="entry name" value="SIGNAL RECOGNITION PARTICLE 19 KDA PROTEIN"/>
    <property type="match status" value="1"/>
</dbReference>
<dbReference type="InterPro" id="IPR002778">
    <property type="entry name" value="Signal_recog_particle_SRP19"/>
</dbReference>
<feature type="compositionally biased region" description="Low complexity" evidence="7">
    <location>
        <begin position="188"/>
        <end position="205"/>
    </location>
</feature>